<dbReference type="Proteomes" id="UP000729357">
    <property type="component" value="Unassembled WGS sequence"/>
</dbReference>
<evidence type="ECO:0000259" key="1">
    <source>
        <dbReference type="Pfam" id="PF07287"/>
    </source>
</evidence>
<organism evidence="3 4">
    <name type="scientific">Aureobasidium melanogenum</name>
    <name type="common">Aureobasidium pullulans var. melanogenum</name>
    <dbReference type="NCBI Taxonomy" id="46634"/>
    <lineage>
        <taxon>Eukaryota</taxon>
        <taxon>Fungi</taxon>
        <taxon>Dikarya</taxon>
        <taxon>Ascomycota</taxon>
        <taxon>Pezizomycotina</taxon>
        <taxon>Dothideomycetes</taxon>
        <taxon>Dothideomycetidae</taxon>
        <taxon>Dothideales</taxon>
        <taxon>Saccotheciaceae</taxon>
        <taxon>Aureobasidium</taxon>
    </lineage>
</organism>
<feature type="domain" description="Acyclic terpene utilisation N-terminal" evidence="1">
    <location>
        <begin position="15"/>
        <end position="487"/>
    </location>
</feature>
<sequence>MSSNGVNGSASRRAVRVANCSGAAGDPGYQMLRQATQGPVDFITGDYLAEVNLAENAEAMAAGKHEGYAETAWDGINQSAEILAEKGIKVVLNGGALNPKGLALKISNMLKTKNIKLSVAYVEGDNLLTEVKNQVESGKLPAHLDSANSNVILHDHIDDLLKPERAIVSANAYLGARAIVKALKKGADIVICGRVADASPVIGAAWWWHGWKDTDYDQLAGALVGGHLIECSGYMTGANFAGFDEYPLESLIDLPFGICEIEADGTVVATKHDNTKGMVNADTIKAQFLYELQGDIYLNPDVKAYLHDIRVEDIGKDRVLVTGVKGAPPPPTTKLAVFYRGGFEAQLLFNAAGYATDHKFALFKKQFEWNLKRVGVYDQFDTLEFQHIGRPAQNPQTQFASTTYFRLIAQGPKQEAFGRLLLAFRDLGMQHYSGKMSPVVYLAGMYKLTITLGMHCSLDFRTAMPRPYLAYYPAIVKQNSIKETVTMLDASGKVTETIDAGHPSRYEDLEQRQNYETTSPIDISTLGATRTVRLGDIALGRSGDKGANINIGLFVRNPKAWDWFRSYLTKVRMQQLIGDDWKEDKFFLERVEMPHILAIHFVVYGILGRGVSSAVNLDILGKGFADYIRDKEVEVPEQILASIGPKPTLPL</sequence>
<reference evidence="3" key="1">
    <citation type="journal article" date="2021" name="J Fungi (Basel)">
        <title>Virulence traits and population genomics of the black yeast Aureobasidium melanogenum.</title>
        <authorList>
            <person name="Cernosa A."/>
            <person name="Sun X."/>
            <person name="Gostincar C."/>
            <person name="Fang C."/>
            <person name="Gunde-Cimerman N."/>
            <person name="Song Z."/>
        </authorList>
    </citation>
    <scope>NUCLEOTIDE SEQUENCE</scope>
    <source>
        <strain evidence="3">EXF-9298</strain>
    </source>
</reference>
<comment type="caution">
    <text evidence="3">The sequence shown here is derived from an EMBL/GenBank/DDBJ whole genome shotgun (WGS) entry which is preliminary data.</text>
</comment>
<feature type="non-terminal residue" evidence="3">
    <location>
        <position position="1"/>
    </location>
</feature>
<evidence type="ECO:0000259" key="2">
    <source>
        <dbReference type="Pfam" id="PF23544"/>
    </source>
</evidence>
<evidence type="ECO:0000313" key="3">
    <source>
        <dbReference type="EMBL" id="KAG9990941.1"/>
    </source>
</evidence>
<dbReference type="EMBL" id="JAHFXS010000011">
    <property type="protein sequence ID" value="KAG9990941.1"/>
    <property type="molecule type" value="Genomic_DNA"/>
</dbReference>
<dbReference type="InterPro" id="IPR056362">
    <property type="entry name" value="AtuA-like_ferredoxin_dom"/>
</dbReference>
<dbReference type="InterPro" id="IPR010839">
    <property type="entry name" value="AtuA_N"/>
</dbReference>
<protein>
    <submittedName>
        <fullName evidence="3">DUF1446-domain-containing protein</fullName>
    </submittedName>
</protein>
<feature type="domain" description="AtuA-like ferredoxin-fold" evidence="2">
    <location>
        <begin position="532"/>
        <end position="633"/>
    </location>
</feature>
<evidence type="ECO:0000313" key="4">
    <source>
        <dbReference type="Proteomes" id="UP000729357"/>
    </source>
</evidence>
<dbReference type="Pfam" id="PF23544">
    <property type="entry name" value="AtuA_ferredoxin"/>
    <property type="match status" value="1"/>
</dbReference>
<dbReference type="PANTHER" id="PTHR47585">
    <property type="match status" value="1"/>
</dbReference>
<dbReference type="AlphaFoldDB" id="A0A9P8K008"/>
<gene>
    <name evidence="3" type="ORF">KCU98_g751</name>
</gene>
<accession>A0A9P8K008</accession>
<proteinExistence type="predicted"/>
<name>A0A9P8K008_AURME</name>
<dbReference type="PANTHER" id="PTHR47585:SF1">
    <property type="entry name" value="DUF1446 DOMAIN-CONTAINING PROTEIN"/>
    <property type="match status" value="1"/>
</dbReference>
<dbReference type="Pfam" id="PF07287">
    <property type="entry name" value="AtuA"/>
    <property type="match status" value="1"/>
</dbReference>
<reference evidence="3" key="2">
    <citation type="submission" date="2021-08" db="EMBL/GenBank/DDBJ databases">
        <authorList>
            <person name="Gostincar C."/>
            <person name="Sun X."/>
            <person name="Song Z."/>
            <person name="Gunde-Cimerman N."/>
        </authorList>
    </citation>
    <scope>NUCLEOTIDE SEQUENCE</scope>
    <source>
        <strain evidence="3">EXF-9298</strain>
    </source>
</reference>
<keyword evidence="4" id="KW-1185">Reference proteome</keyword>